<protein>
    <submittedName>
        <fullName evidence="2">Transcriptional regulator</fullName>
    </submittedName>
</protein>
<dbReference type="NCBIfam" id="TIGR00738">
    <property type="entry name" value="rrf2_super"/>
    <property type="match status" value="1"/>
</dbReference>
<organism evidence="2 3">
    <name type="scientific">Pseudomonas mandelii PD30</name>
    <dbReference type="NCBI Taxonomy" id="1419583"/>
    <lineage>
        <taxon>Bacteria</taxon>
        <taxon>Pseudomonadati</taxon>
        <taxon>Pseudomonadota</taxon>
        <taxon>Gammaproteobacteria</taxon>
        <taxon>Pseudomonadales</taxon>
        <taxon>Pseudomonadaceae</taxon>
        <taxon>Pseudomonas</taxon>
    </lineage>
</organism>
<dbReference type="EMBL" id="AZQQ01000079">
    <property type="protein sequence ID" value="KDD68175.1"/>
    <property type="molecule type" value="Genomic_DNA"/>
</dbReference>
<sequence>MSLYSAGVEYGIHCLIFLVGNYGDTREASVRDLAELQGVPQDYLAKIFTKLAKAKLVVATEGVRGGFKLARPSDEISILDIVNAIDGQKLIFDCREIRGRCALFEGSAPAWALAGQCSVHAAMMTAQKRMEDALAQQTILDLARKVGRKAPEQFNAQVDNWMNDRREKKISASTQASDEPIIQVTDITD</sequence>
<dbReference type="Gene3D" id="1.10.10.10">
    <property type="entry name" value="Winged helix-like DNA-binding domain superfamily/Winged helix DNA-binding domain"/>
    <property type="match status" value="1"/>
</dbReference>
<dbReference type="SUPFAM" id="SSF46785">
    <property type="entry name" value="Winged helix' DNA-binding domain"/>
    <property type="match status" value="1"/>
</dbReference>
<dbReference type="InterPro" id="IPR036388">
    <property type="entry name" value="WH-like_DNA-bd_sf"/>
</dbReference>
<accession>A0A059L271</accession>
<dbReference type="InterPro" id="IPR036390">
    <property type="entry name" value="WH_DNA-bd_sf"/>
</dbReference>
<evidence type="ECO:0000256" key="1">
    <source>
        <dbReference type="SAM" id="MobiDB-lite"/>
    </source>
</evidence>
<evidence type="ECO:0000313" key="2">
    <source>
        <dbReference type="EMBL" id="KDD68175.1"/>
    </source>
</evidence>
<name>A0A059L271_9PSED</name>
<gene>
    <name evidence="2" type="ORF">V466_15600</name>
</gene>
<dbReference type="GO" id="GO:0005829">
    <property type="term" value="C:cytosol"/>
    <property type="evidence" value="ECO:0007669"/>
    <property type="project" value="TreeGrafter"/>
</dbReference>
<feature type="region of interest" description="Disordered" evidence="1">
    <location>
        <begin position="169"/>
        <end position="189"/>
    </location>
</feature>
<evidence type="ECO:0000313" key="3">
    <source>
        <dbReference type="Proteomes" id="UP000026739"/>
    </source>
</evidence>
<dbReference type="Proteomes" id="UP000026739">
    <property type="component" value="Unassembled WGS sequence"/>
</dbReference>
<dbReference type="GO" id="GO:0003700">
    <property type="term" value="F:DNA-binding transcription factor activity"/>
    <property type="evidence" value="ECO:0007669"/>
    <property type="project" value="TreeGrafter"/>
</dbReference>
<dbReference type="AlphaFoldDB" id="A0A059L271"/>
<dbReference type="InterPro" id="IPR000944">
    <property type="entry name" value="Tscrpt_reg_Rrf2"/>
</dbReference>
<dbReference type="eggNOG" id="COG1959">
    <property type="taxonomic scope" value="Bacteria"/>
</dbReference>
<dbReference type="PANTHER" id="PTHR33221">
    <property type="entry name" value="WINGED HELIX-TURN-HELIX TRANSCRIPTIONAL REGULATOR, RRF2 FAMILY"/>
    <property type="match status" value="1"/>
</dbReference>
<reference evidence="2 3" key="1">
    <citation type="submission" date="2013-12" db="EMBL/GenBank/DDBJ databases">
        <authorList>
            <person name="Formusa P.A."/>
            <person name="Habash M."/>
            <person name="Lee H."/>
            <person name="Trevors J.T."/>
        </authorList>
    </citation>
    <scope>NUCLEOTIDE SEQUENCE [LARGE SCALE GENOMIC DNA]</scope>
    <source>
        <strain evidence="2 3">PD30</strain>
    </source>
</reference>
<comment type="caution">
    <text evidence="2">The sequence shown here is derived from an EMBL/GenBank/DDBJ whole genome shotgun (WGS) entry which is preliminary data.</text>
</comment>
<dbReference type="PANTHER" id="PTHR33221:SF13">
    <property type="entry name" value="TRANSCRIPTIONAL REGULATOR-RELATED"/>
    <property type="match status" value="1"/>
</dbReference>
<dbReference type="Pfam" id="PF02082">
    <property type="entry name" value="Rrf2"/>
    <property type="match status" value="1"/>
</dbReference>
<dbReference type="PROSITE" id="PS51197">
    <property type="entry name" value="HTH_RRF2_2"/>
    <property type="match status" value="1"/>
</dbReference>
<dbReference type="RefSeq" id="WP_033057725.1">
    <property type="nucleotide sequence ID" value="NZ_AZQQ01000079.1"/>
</dbReference>
<proteinExistence type="predicted"/>